<evidence type="ECO:0000256" key="1">
    <source>
        <dbReference type="ARBA" id="ARBA00010928"/>
    </source>
</evidence>
<evidence type="ECO:0000259" key="3">
    <source>
        <dbReference type="Pfam" id="PF02894"/>
    </source>
</evidence>
<protein>
    <submittedName>
        <fullName evidence="4">Oxidoreductase domain protein</fullName>
    </submittedName>
</protein>
<dbReference type="Gene3D" id="3.40.50.720">
    <property type="entry name" value="NAD(P)-binding Rossmann-like Domain"/>
    <property type="match status" value="1"/>
</dbReference>
<dbReference type="GO" id="GO:0000166">
    <property type="term" value="F:nucleotide binding"/>
    <property type="evidence" value="ECO:0007669"/>
    <property type="project" value="InterPro"/>
</dbReference>
<dbReference type="EMBL" id="AP018203">
    <property type="protein sequence ID" value="BAY57277.1"/>
    <property type="molecule type" value="Genomic_DNA"/>
</dbReference>
<organism evidence="4 5">
    <name type="scientific">Leptolyngbya boryana NIES-2135</name>
    <dbReference type="NCBI Taxonomy" id="1973484"/>
    <lineage>
        <taxon>Bacteria</taxon>
        <taxon>Bacillati</taxon>
        <taxon>Cyanobacteriota</taxon>
        <taxon>Cyanophyceae</taxon>
        <taxon>Leptolyngbyales</taxon>
        <taxon>Leptolyngbyaceae</taxon>
        <taxon>Leptolyngbya group</taxon>
        <taxon>Leptolyngbya</taxon>
    </lineage>
</organism>
<dbReference type="InterPro" id="IPR036291">
    <property type="entry name" value="NAD(P)-bd_dom_sf"/>
</dbReference>
<dbReference type="SUPFAM" id="SSF55347">
    <property type="entry name" value="Glyceraldehyde-3-phosphate dehydrogenase-like, C-terminal domain"/>
    <property type="match status" value="1"/>
</dbReference>
<comment type="similarity">
    <text evidence="1">Belongs to the Gfo/Idh/MocA family.</text>
</comment>
<dbReference type="InterPro" id="IPR000683">
    <property type="entry name" value="Gfo/Idh/MocA-like_OxRdtase_N"/>
</dbReference>
<dbReference type="Pfam" id="PF02894">
    <property type="entry name" value="GFO_IDH_MocA_C"/>
    <property type="match status" value="1"/>
</dbReference>
<dbReference type="PANTHER" id="PTHR43377:SF10">
    <property type="entry name" value="BILIVERDIN REDUCTASE"/>
    <property type="match status" value="1"/>
</dbReference>
<keyword evidence="5" id="KW-1185">Reference proteome</keyword>
<proteinExistence type="inferred from homology"/>
<dbReference type="PANTHER" id="PTHR43377">
    <property type="entry name" value="BILIVERDIN REDUCTASE A"/>
    <property type="match status" value="1"/>
</dbReference>
<dbReference type="InterPro" id="IPR051450">
    <property type="entry name" value="Gfo/Idh/MocA_Oxidoreductases"/>
</dbReference>
<dbReference type="Pfam" id="PF01408">
    <property type="entry name" value="GFO_IDH_MocA"/>
    <property type="match status" value="1"/>
</dbReference>
<accession>A0A1Z4JL08</accession>
<evidence type="ECO:0000313" key="4">
    <source>
        <dbReference type="EMBL" id="BAY57277.1"/>
    </source>
</evidence>
<dbReference type="Proteomes" id="UP000217895">
    <property type="component" value="Chromosome"/>
</dbReference>
<evidence type="ECO:0000313" key="5">
    <source>
        <dbReference type="Proteomes" id="UP000217895"/>
    </source>
</evidence>
<reference evidence="4 5" key="1">
    <citation type="submission" date="2017-06" db="EMBL/GenBank/DDBJ databases">
        <title>Genome sequencing of cyanobaciteial culture collection at National Institute for Environmental Studies (NIES).</title>
        <authorList>
            <person name="Hirose Y."/>
            <person name="Shimura Y."/>
            <person name="Fujisawa T."/>
            <person name="Nakamura Y."/>
            <person name="Kawachi M."/>
        </authorList>
    </citation>
    <scope>NUCLEOTIDE SEQUENCE [LARGE SCALE GENOMIC DNA]</scope>
    <source>
        <strain evidence="4 5">NIES-2135</strain>
    </source>
</reference>
<gene>
    <name evidence="4" type="ORF">NIES2135_41410</name>
</gene>
<dbReference type="SUPFAM" id="SSF51735">
    <property type="entry name" value="NAD(P)-binding Rossmann-fold domains"/>
    <property type="match status" value="1"/>
</dbReference>
<feature type="domain" description="Gfo/Idh/MocA-like oxidoreductase N-terminal" evidence="2">
    <location>
        <begin position="2"/>
        <end position="118"/>
    </location>
</feature>
<dbReference type="AlphaFoldDB" id="A0A1Z4JL08"/>
<name>A0A1Z4JL08_LEPBY</name>
<evidence type="ECO:0000259" key="2">
    <source>
        <dbReference type="Pfam" id="PF01408"/>
    </source>
</evidence>
<dbReference type="InterPro" id="IPR004104">
    <property type="entry name" value="Gfo/Idh/MocA-like_OxRdtase_C"/>
</dbReference>
<dbReference type="Gene3D" id="3.30.360.10">
    <property type="entry name" value="Dihydrodipicolinate Reductase, domain 2"/>
    <property type="match status" value="1"/>
</dbReference>
<sequence>MIRVGIVGTGYAAKLRAEAINQDDRAKLVGVAGHRADKTTEFGHTHQTQAFNAWQELLGAVDLVIICGVNSEHSSIAQTALESGKHVVVEYPLAIDLESATTAIETARAQNRLLHVEHIELLGGVHQAFLRSLSQIGTPFYARYATATPQHPAPAKWTYNPSVFGFPLVGALSRLHRLVHVFGQVESVSCQNRYLNLQSDRFLGCMCKAQLNFQNGVIADVVYSKGETAWSAERKLEVQGDQGALVFEGDSGVLINSEGATPIEIGARRGLFTKDTSAVLDYLLDGKPLYVQPEESLYTLKVAIAAQRSAESGQTIRID</sequence>
<feature type="domain" description="Gfo/Idh/MocA-like oxidoreductase C-terminal" evidence="3">
    <location>
        <begin position="135"/>
        <end position="317"/>
    </location>
</feature>